<dbReference type="EMBL" id="PKPP01003939">
    <property type="protein sequence ID" value="PWA66908.1"/>
    <property type="molecule type" value="Genomic_DNA"/>
</dbReference>
<dbReference type="AlphaFoldDB" id="A0A2U1N079"/>
<evidence type="ECO:0000313" key="1">
    <source>
        <dbReference type="EMBL" id="PWA66908.1"/>
    </source>
</evidence>
<name>A0A2U1N079_ARTAN</name>
<dbReference type="Proteomes" id="UP000245207">
    <property type="component" value="Unassembled WGS sequence"/>
</dbReference>
<sequence>MLNFIDLLNLRTKMIVFEDVYPAQDSFQTDNLHFELGIVLFFYGAVLREWGSQVLSTDLLQSATLLRRAAGVYRYLAYEFLPLFKDAQSSECLPEATIPVSYEPHLLG</sequence>
<reference evidence="1 2" key="1">
    <citation type="journal article" date="2018" name="Mol. Plant">
        <title>The genome of Artemisia annua provides insight into the evolution of Asteraceae family and artemisinin biosynthesis.</title>
        <authorList>
            <person name="Shen Q."/>
            <person name="Zhang L."/>
            <person name="Liao Z."/>
            <person name="Wang S."/>
            <person name="Yan T."/>
            <person name="Shi P."/>
            <person name="Liu M."/>
            <person name="Fu X."/>
            <person name="Pan Q."/>
            <person name="Wang Y."/>
            <person name="Lv Z."/>
            <person name="Lu X."/>
            <person name="Zhang F."/>
            <person name="Jiang W."/>
            <person name="Ma Y."/>
            <person name="Chen M."/>
            <person name="Hao X."/>
            <person name="Li L."/>
            <person name="Tang Y."/>
            <person name="Lv G."/>
            <person name="Zhou Y."/>
            <person name="Sun X."/>
            <person name="Brodelius P.E."/>
            <person name="Rose J.K.C."/>
            <person name="Tang K."/>
        </authorList>
    </citation>
    <scope>NUCLEOTIDE SEQUENCE [LARGE SCALE GENOMIC DNA]</scope>
    <source>
        <strain evidence="2">cv. Huhao1</strain>
        <tissue evidence="1">Leaf</tissue>
    </source>
</reference>
<protein>
    <submittedName>
        <fullName evidence="1">BRO1 domain-containing protein</fullName>
    </submittedName>
</protein>
<organism evidence="1 2">
    <name type="scientific">Artemisia annua</name>
    <name type="common">Sweet wormwood</name>
    <dbReference type="NCBI Taxonomy" id="35608"/>
    <lineage>
        <taxon>Eukaryota</taxon>
        <taxon>Viridiplantae</taxon>
        <taxon>Streptophyta</taxon>
        <taxon>Embryophyta</taxon>
        <taxon>Tracheophyta</taxon>
        <taxon>Spermatophyta</taxon>
        <taxon>Magnoliopsida</taxon>
        <taxon>eudicotyledons</taxon>
        <taxon>Gunneridae</taxon>
        <taxon>Pentapetalae</taxon>
        <taxon>asterids</taxon>
        <taxon>campanulids</taxon>
        <taxon>Asterales</taxon>
        <taxon>Asteraceae</taxon>
        <taxon>Asteroideae</taxon>
        <taxon>Anthemideae</taxon>
        <taxon>Artemisiinae</taxon>
        <taxon>Artemisia</taxon>
    </lineage>
</organism>
<comment type="caution">
    <text evidence="1">The sequence shown here is derived from an EMBL/GenBank/DDBJ whole genome shotgun (WGS) entry which is preliminary data.</text>
</comment>
<proteinExistence type="predicted"/>
<accession>A0A2U1N079</accession>
<keyword evidence="2" id="KW-1185">Reference proteome</keyword>
<dbReference type="Gene3D" id="1.25.40.280">
    <property type="entry name" value="alix/aip1 like domains"/>
    <property type="match status" value="1"/>
</dbReference>
<gene>
    <name evidence="1" type="ORF">CTI12_AA323590</name>
</gene>
<dbReference type="OrthoDB" id="1543982at2759"/>
<dbReference type="STRING" id="35608.A0A2U1N079"/>
<evidence type="ECO:0000313" key="2">
    <source>
        <dbReference type="Proteomes" id="UP000245207"/>
    </source>
</evidence>
<dbReference type="InterPro" id="IPR038499">
    <property type="entry name" value="BRO1_sf"/>
</dbReference>